<dbReference type="OrthoDB" id="9775677at2"/>
<dbReference type="SUPFAM" id="SSF55486">
    <property type="entry name" value="Metalloproteases ('zincins'), catalytic domain"/>
    <property type="match status" value="1"/>
</dbReference>
<dbReference type="PANTHER" id="PTHR11733:SF211">
    <property type="entry name" value="OLIGOPEPTIDASE LIPOPROTEIN M13 FAMILY"/>
    <property type="match status" value="1"/>
</dbReference>
<dbReference type="GO" id="GO:0046872">
    <property type="term" value="F:metal ion binding"/>
    <property type="evidence" value="ECO:0007669"/>
    <property type="project" value="UniProtKB-KW"/>
</dbReference>
<dbReference type="AlphaFoldDB" id="A0A4V3AUY4"/>
<evidence type="ECO:0000256" key="3">
    <source>
        <dbReference type="ARBA" id="ARBA00022723"/>
    </source>
</evidence>
<dbReference type="InterPro" id="IPR000718">
    <property type="entry name" value="Peptidase_M13"/>
</dbReference>
<feature type="signal peptide" evidence="7">
    <location>
        <begin position="1"/>
        <end position="24"/>
    </location>
</feature>
<dbReference type="EMBL" id="SMYL01000002">
    <property type="protein sequence ID" value="TDK67298.1"/>
    <property type="molecule type" value="Genomic_DNA"/>
</dbReference>
<keyword evidence="4" id="KW-0378">Hydrolase</keyword>
<keyword evidence="11" id="KW-1185">Reference proteome</keyword>
<dbReference type="Gene3D" id="1.10.1380.10">
    <property type="entry name" value="Neutral endopeptidase , domain2"/>
    <property type="match status" value="1"/>
</dbReference>
<evidence type="ECO:0000313" key="11">
    <source>
        <dbReference type="Proteomes" id="UP000294829"/>
    </source>
</evidence>
<dbReference type="Proteomes" id="UP000294829">
    <property type="component" value="Unassembled WGS sequence"/>
</dbReference>
<sequence>MNLKPLALCALLAAASLIALPTQAQQTASNTSTTNSFQIDGMDTSVKPGNDFNAYANGGWQKKAVIPADQSGWGIFGEINERTNKQLDALIQTATQAAPGSEERKVGDYYTAYMDQAAIEKAGTAPLKARMDSIAALKTKADLSTYLGANLRADVDPINATNVWTENLFGMWIAQGFHDNSKYTAYFMQGGIGLPDREYYLSKNPKMVELRAKYHAHVAAMLKLADVPDADNAARRVIKLEHKIAQTHAPREDTSNVLKADNSWTQADFSKKAAGLDWANYFAAAGLSNQESFIIWHPTAVKGEAALVASVPLADWQDYLRFHAINTRASVLPKAFSDQKFAFYGTTLSGTPEQEPRNRRAIQMVNAALGDALGKMYVAKHFSPEAKAKVRALVTNLLDAFSARIATLDWMAPSTKAEAQAKLKTMYVGVGYPDKWRDFSGLEIKADDAFGNVDRAQIYTYQQALAKLGKPVDVAQWCMVAQEINAVNMPMQNAINFPAAILQAPYFDINASDAANYGSIGATIGHEISHSFDDSGAQFDSKGELRNWWQKSDFSHFKKSAKALVAQYSAYRPFPDLAINGQQTLGENIADLAGLNVAYDAFHKAAGKQDAATDKRLDQEFFLAYAESWRGVEREEALRRQITTNEHAPDAFRIYTVRNLDAWYGAFDVQAGEKLYLAPNARVRVW</sequence>
<dbReference type="InterPro" id="IPR008753">
    <property type="entry name" value="Peptidase_M13_N"/>
</dbReference>
<dbReference type="PRINTS" id="PR00786">
    <property type="entry name" value="NEPRILYSIN"/>
</dbReference>
<reference evidence="10 11" key="1">
    <citation type="submission" date="2019-03" db="EMBL/GenBank/DDBJ databases">
        <title>Sapientia aquatica gen. nov., sp. nov., isolated from a crater lake.</title>
        <authorList>
            <person name="Felfoldi T."/>
            <person name="Szabo A."/>
            <person name="Toth E."/>
            <person name="Schumann P."/>
            <person name="Keki Z."/>
            <person name="Marialigeti K."/>
            <person name="Mathe I."/>
        </authorList>
    </citation>
    <scope>NUCLEOTIDE SEQUENCE [LARGE SCALE GENOMIC DNA]</scope>
    <source>
        <strain evidence="10 11">SA-152</strain>
    </source>
</reference>
<keyword evidence="3" id="KW-0479">Metal-binding</keyword>
<dbReference type="CDD" id="cd08662">
    <property type="entry name" value="M13"/>
    <property type="match status" value="1"/>
</dbReference>
<dbReference type="PANTHER" id="PTHR11733">
    <property type="entry name" value="ZINC METALLOPROTEASE FAMILY M13 NEPRILYSIN-RELATED"/>
    <property type="match status" value="1"/>
</dbReference>
<dbReference type="InterPro" id="IPR024079">
    <property type="entry name" value="MetalloPept_cat_dom_sf"/>
</dbReference>
<dbReference type="PROSITE" id="PS51885">
    <property type="entry name" value="NEPRILYSIN"/>
    <property type="match status" value="1"/>
</dbReference>
<dbReference type="GO" id="GO:0016485">
    <property type="term" value="P:protein processing"/>
    <property type="evidence" value="ECO:0007669"/>
    <property type="project" value="TreeGrafter"/>
</dbReference>
<evidence type="ECO:0000259" key="9">
    <source>
        <dbReference type="Pfam" id="PF05649"/>
    </source>
</evidence>
<keyword evidence="6" id="KW-0482">Metalloprotease</keyword>
<comment type="cofactor">
    <cofactor evidence="1">
        <name>Zn(2+)</name>
        <dbReference type="ChEBI" id="CHEBI:29105"/>
    </cofactor>
</comment>
<evidence type="ECO:0000256" key="1">
    <source>
        <dbReference type="ARBA" id="ARBA00001947"/>
    </source>
</evidence>
<dbReference type="Pfam" id="PF05649">
    <property type="entry name" value="Peptidase_M13_N"/>
    <property type="match status" value="1"/>
</dbReference>
<feature type="chain" id="PRO_5020426178" evidence="7">
    <location>
        <begin position="25"/>
        <end position="686"/>
    </location>
</feature>
<evidence type="ECO:0000256" key="7">
    <source>
        <dbReference type="SAM" id="SignalP"/>
    </source>
</evidence>
<evidence type="ECO:0000259" key="8">
    <source>
        <dbReference type="Pfam" id="PF01431"/>
    </source>
</evidence>
<evidence type="ECO:0000313" key="10">
    <source>
        <dbReference type="EMBL" id="TDK67298.1"/>
    </source>
</evidence>
<feature type="domain" description="Peptidase M13 C-terminal" evidence="8">
    <location>
        <begin position="485"/>
        <end position="683"/>
    </location>
</feature>
<dbReference type="GO" id="GO:0004222">
    <property type="term" value="F:metalloendopeptidase activity"/>
    <property type="evidence" value="ECO:0007669"/>
    <property type="project" value="InterPro"/>
</dbReference>
<proteinExistence type="predicted"/>
<name>A0A4V3AUY4_9BURK</name>
<dbReference type="GO" id="GO:0005886">
    <property type="term" value="C:plasma membrane"/>
    <property type="evidence" value="ECO:0007669"/>
    <property type="project" value="TreeGrafter"/>
</dbReference>
<dbReference type="Gene3D" id="3.40.390.10">
    <property type="entry name" value="Collagenase (Catalytic Domain)"/>
    <property type="match status" value="1"/>
</dbReference>
<keyword evidence="7" id="KW-0732">Signal</keyword>
<organism evidence="10 11">
    <name type="scientific">Sapientia aquatica</name>
    <dbReference type="NCBI Taxonomy" id="1549640"/>
    <lineage>
        <taxon>Bacteria</taxon>
        <taxon>Pseudomonadati</taxon>
        <taxon>Pseudomonadota</taxon>
        <taxon>Betaproteobacteria</taxon>
        <taxon>Burkholderiales</taxon>
        <taxon>Oxalobacteraceae</taxon>
        <taxon>Sapientia</taxon>
    </lineage>
</organism>
<evidence type="ECO:0000256" key="4">
    <source>
        <dbReference type="ARBA" id="ARBA00022801"/>
    </source>
</evidence>
<keyword evidence="5" id="KW-0862">Zinc</keyword>
<keyword evidence="2" id="KW-0645">Protease</keyword>
<evidence type="ECO:0000256" key="2">
    <source>
        <dbReference type="ARBA" id="ARBA00022670"/>
    </source>
</evidence>
<gene>
    <name evidence="10" type="ORF">E2I14_05925</name>
</gene>
<feature type="domain" description="Peptidase M13 N-terminal" evidence="9">
    <location>
        <begin position="48"/>
        <end position="433"/>
    </location>
</feature>
<dbReference type="InterPro" id="IPR018497">
    <property type="entry name" value="Peptidase_M13_C"/>
</dbReference>
<dbReference type="InterPro" id="IPR042089">
    <property type="entry name" value="Peptidase_M13_dom_2"/>
</dbReference>
<evidence type="ECO:0000256" key="5">
    <source>
        <dbReference type="ARBA" id="ARBA00022833"/>
    </source>
</evidence>
<comment type="caution">
    <text evidence="10">The sequence shown here is derived from an EMBL/GenBank/DDBJ whole genome shotgun (WGS) entry which is preliminary data.</text>
</comment>
<dbReference type="RefSeq" id="WP_133326411.1">
    <property type="nucleotide sequence ID" value="NZ_SMYL01000002.1"/>
</dbReference>
<protein>
    <submittedName>
        <fullName evidence="10">M13 family peptidase</fullName>
    </submittedName>
</protein>
<accession>A0A4V3AUY4</accession>
<evidence type="ECO:0000256" key="6">
    <source>
        <dbReference type="ARBA" id="ARBA00023049"/>
    </source>
</evidence>
<dbReference type="Pfam" id="PF01431">
    <property type="entry name" value="Peptidase_M13"/>
    <property type="match status" value="1"/>
</dbReference>